<dbReference type="SUPFAM" id="SSF103088">
    <property type="entry name" value="OmpA-like"/>
    <property type="match status" value="1"/>
</dbReference>
<sequence length="326" mass="36816">KDFADHQIGLSGEKLDELIELGEATRNAVQRHFDDLQAEIQADRNLIEYHSKQIGANMRSIEENKGRIMSNQQLIRDEQDRARAEANNAVARVQSLQEMLRQELCCLGVWGLGKMEHNQAERAKLERQLSESQKYKSEMESELTRLQDEMTAGLQEDIDDLNRKFDDVGEAVEKILARMEMPEQPTLLQQLHKVSEIQRRGNLDINLNNGDVVLLRPINFKRKNMNDPPTAEFENEKEALEILTDLCELWQMFKVSIVIEGHTKDIGVGTDEFWQSVANSRAALCAATMGVMGVDLSQVAAVGKPGKTGLNKAALVISFDLFPDLD</sequence>
<evidence type="ECO:0000313" key="2">
    <source>
        <dbReference type="EMBL" id="CAE7622167.1"/>
    </source>
</evidence>
<accession>A0A812V7L0</accession>
<evidence type="ECO:0000256" key="1">
    <source>
        <dbReference type="SAM" id="Coils"/>
    </source>
</evidence>
<dbReference type="Proteomes" id="UP000601435">
    <property type="component" value="Unassembled WGS sequence"/>
</dbReference>
<keyword evidence="3" id="KW-1185">Reference proteome</keyword>
<evidence type="ECO:0000313" key="3">
    <source>
        <dbReference type="Proteomes" id="UP000601435"/>
    </source>
</evidence>
<feature type="coiled-coil region" evidence="1">
    <location>
        <begin position="79"/>
        <end position="156"/>
    </location>
</feature>
<evidence type="ECO:0008006" key="4">
    <source>
        <dbReference type="Google" id="ProtNLM"/>
    </source>
</evidence>
<dbReference type="EMBL" id="CAJNJA010029231">
    <property type="protein sequence ID" value="CAE7622167.1"/>
    <property type="molecule type" value="Genomic_DNA"/>
</dbReference>
<dbReference type="OrthoDB" id="427102at2759"/>
<comment type="caution">
    <text evidence="2">The sequence shown here is derived from an EMBL/GenBank/DDBJ whole genome shotgun (WGS) entry which is preliminary data.</text>
</comment>
<gene>
    <name evidence="2" type="ORF">SNEC2469_LOCUS17600</name>
</gene>
<proteinExistence type="predicted"/>
<organism evidence="2 3">
    <name type="scientific">Symbiodinium necroappetens</name>
    <dbReference type="NCBI Taxonomy" id="1628268"/>
    <lineage>
        <taxon>Eukaryota</taxon>
        <taxon>Sar</taxon>
        <taxon>Alveolata</taxon>
        <taxon>Dinophyceae</taxon>
        <taxon>Suessiales</taxon>
        <taxon>Symbiodiniaceae</taxon>
        <taxon>Symbiodinium</taxon>
    </lineage>
</organism>
<keyword evidence="1" id="KW-0175">Coiled coil</keyword>
<dbReference type="AlphaFoldDB" id="A0A812V7L0"/>
<feature type="non-terminal residue" evidence="2">
    <location>
        <position position="326"/>
    </location>
</feature>
<dbReference type="InterPro" id="IPR036737">
    <property type="entry name" value="OmpA-like_sf"/>
</dbReference>
<reference evidence="2" key="1">
    <citation type="submission" date="2021-02" db="EMBL/GenBank/DDBJ databases">
        <authorList>
            <person name="Dougan E. K."/>
            <person name="Rhodes N."/>
            <person name="Thang M."/>
            <person name="Chan C."/>
        </authorList>
    </citation>
    <scope>NUCLEOTIDE SEQUENCE</scope>
</reference>
<protein>
    <recommendedName>
        <fullName evidence="4">OmpA-like domain-containing protein</fullName>
    </recommendedName>
</protein>
<name>A0A812V7L0_9DINO</name>